<evidence type="ECO:0000313" key="10">
    <source>
        <dbReference type="EMBL" id="KAL3772006.1"/>
    </source>
</evidence>
<dbReference type="AlphaFoldDB" id="A0ABD3N7I9"/>
<dbReference type="InterPro" id="IPR036909">
    <property type="entry name" value="Cyt_c-like_dom_sf"/>
</dbReference>
<evidence type="ECO:0000256" key="4">
    <source>
        <dbReference type="ARBA" id="ARBA00022723"/>
    </source>
</evidence>
<dbReference type="SUPFAM" id="SSF46626">
    <property type="entry name" value="Cytochrome c"/>
    <property type="match status" value="1"/>
</dbReference>
<organism evidence="10 11">
    <name type="scientific">Cyclotella atomus</name>
    <dbReference type="NCBI Taxonomy" id="382360"/>
    <lineage>
        <taxon>Eukaryota</taxon>
        <taxon>Sar</taxon>
        <taxon>Stramenopiles</taxon>
        <taxon>Ochrophyta</taxon>
        <taxon>Bacillariophyta</taxon>
        <taxon>Coscinodiscophyceae</taxon>
        <taxon>Thalassiosirophycidae</taxon>
        <taxon>Stephanodiscales</taxon>
        <taxon>Stephanodiscaceae</taxon>
        <taxon>Cyclotella</taxon>
    </lineage>
</organism>
<protein>
    <recommendedName>
        <fullName evidence="9">Cytochrome c domain-containing protein</fullName>
    </recommendedName>
</protein>
<accession>A0ABD3N7I9</accession>
<comment type="similarity">
    <text evidence="1">Belongs to the cytochrome c family. PetJ subfamily.</text>
</comment>
<keyword evidence="6 8" id="KW-0408">Iron</keyword>
<dbReference type="GO" id="GO:0046872">
    <property type="term" value="F:metal ion binding"/>
    <property type="evidence" value="ECO:0007669"/>
    <property type="project" value="UniProtKB-KW"/>
</dbReference>
<evidence type="ECO:0000259" key="9">
    <source>
        <dbReference type="PROSITE" id="PS51007"/>
    </source>
</evidence>
<dbReference type="InterPro" id="IPR023655">
    <property type="entry name" value="Cyt_C6"/>
</dbReference>
<evidence type="ECO:0000256" key="6">
    <source>
        <dbReference type="ARBA" id="ARBA00023004"/>
    </source>
</evidence>
<proteinExistence type="inferred from homology"/>
<dbReference type="Pfam" id="PF13442">
    <property type="entry name" value="Cytochrome_CBB3"/>
    <property type="match status" value="1"/>
</dbReference>
<evidence type="ECO:0000256" key="5">
    <source>
        <dbReference type="ARBA" id="ARBA00022982"/>
    </source>
</evidence>
<keyword evidence="2" id="KW-0813">Transport</keyword>
<dbReference type="InterPro" id="IPR009056">
    <property type="entry name" value="Cyt_c-like_dom"/>
</dbReference>
<feature type="domain" description="Cytochrome c" evidence="9">
    <location>
        <begin position="53"/>
        <end position="132"/>
    </location>
</feature>
<keyword evidence="11" id="KW-1185">Reference proteome</keyword>
<evidence type="ECO:0000256" key="7">
    <source>
        <dbReference type="ARBA" id="ARBA00023078"/>
    </source>
</evidence>
<keyword evidence="5" id="KW-0249">Electron transport</keyword>
<reference evidence="10 11" key="1">
    <citation type="submission" date="2024-10" db="EMBL/GenBank/DDBJ databases">
        <title>Updated reference genomes for cyclostephanoid diatoms.</title>
        <authorList>
            <person name="Roberts W.R."/>
            <person name="Alverson A.J."/>
        </authorList>
    </citation>
    <scope>NUCLEOTIDE SEQUENCE [LARGE SCALE GENOMIC DNA]</scope>
    <source>
        <strain evidence="10 11">AJA010-31</strain>
    </source>
</reference>
<dbReference type="PANTHER" id="PTHR34688:SF2">
    <property type="entry name" value="CYTOCHROME C6, CHLOROPLASTIC"/>
    <property type="match status" value="1"/>
</dbReference>
<name>A0ABD3N7I9_9STRA</name>
<dbReference type="Proteomes" id="UP001530400">
    <property type="component" value="Unassembled WGS sequence"/>
</dbReference>
<dbReference type="PROSITE" id="PS51007">
    <property type="entry name" value="CYTC"/>
    <property type="match status" value="1"/>
</dbReference>
<dbReference type="Gene3D" id="1.10.760.10">
    <property type="entry name" value="Cytochrome c-like domain"/>
    <property type="match status" value="1"/>
</dbReference>
<keyword evidence="3 8" id="KW-0349">Heme</keyword>
<evidence type="ECO:0000256" key="3">
    <source>
        <dbReference type="ARBA" id="ARBA00022617"/>
    </source>
</evidence>
<dbReference type="PANTHER" id="PTHR34688">
    <property type="entry name" value="CYTOCHROME C6, CHLOROPLASTIC"/>
    <property type="match status" value="1"/>
</dbReference>
<sequence length="137" mass="15003">MNQSDAFSTSKSNVHVNVESRRAKAWKQTAAVAPIIFSAFAFAWCTPPAANAGDITKGNEVFSANCVGCHRGGQNFVKEQKTLQKDALEKYVGLDTDKVTKFFKNSFVHKVVGGKLTDEEVNDVVSYVVDQAVGEKW</sequence>
<keyword evidence="4 8" id="KW-0479">Metal-binding</keyword>
<comment type="caution">
    <text evidence="10">The sequence shown here is derived from an EMBL/GenBank/DDBJ whole genome shotgun (WGS) entry which is preliminary data.</text>
</comment>
<dbReference type="EMBL" id="JALLPJ020001275">
    <property type="protein sequence ID" value="KAL3772006.1"/>
    <property type="molecule type" value="Genomic_DNA"/>
</dbReference>
<gene>
    <name evidence="10" type="ORF">ACHAWO_008178</name>
</gene>
<evidence type="ECO:0000256" key="2">
    <source>
        <dbReference type="ARBA" id="ARBA00022448"/>
    </source>
</evidence>
<evidence type="ECO:0000256" key="8">
    <source>
        <dbReference type="PROSITE-ProRule" id="PRU00433"/>
    </source>
</evidence>
<keyword evidence="7" id="KW-0793">Thylakoid</keyword>
<evidence type="ECO:0000313" key="11">
    <source>
        <dbReference type="Proteomes" id="UP001530400"/>
    </source>
</evidence>
<evidence type="ECO:0000256" key="1">
    <source>
        <dbReference type="ARBA" id="ARBA00009650"/>
    </source>
</evidence>